<evidence type="ECO:0000256" key="3">
    <source>
        <dbReference type="ARBA" id="ARBA00022763"/>
    </source>
</evidence>
<dbReference type="InterPro" id="IPR014017">
    <property type="entry name" value="DNA_helicase_UvrD-like_C"/>
</dbReference>
<dbReference type="PROSITE" id="PS51217">
    <property type="entry name" value="UVRD_HELICASE_CTER"/>
    <property type="match status" value="1"/>
</dbReference>
<evidence type="ECO:0000256" key="1">
    <source>
        <dbReference type="ARBA" id="ARBA00022722"/>
    </source>
</evidence>
<dbReference type="STRING" id="633147.Olsu_0700"/>
<evidence type="ECO:0000256" key="8">
    <source>
        <dbReference type="ARBA" id="ARBA00023125"/>
    </source>
</evidence>
<keyword evidence="19" id="KW-1185">Reference proteome</keyword>
<evidence type="ECO:0000313" key="19">
    <source>
        <dbReference type="Proteomes" id="UP000000333"/>
    </source>
</evidence>
<keyword evidence="1" id="KW-0540">Nuclease</keyword>
<feature type="region of interest" description="Disordered" evidence="15">
    <location>
        <begin position="962"/>
        <end position="999"/>
    </location>
</feature>
<evidence type="ECO:0000256" key="5">
    <source>
        <dbReference type="ARBA" id="ARBA00022806"/>
    </source>
</evidence>
<evidence type="ECO:0000256" key="4">
    <source>
        <dbReference type="ARBA" id="ARBA00022801"/>
    </source>
</evidence>
<keyword evidence="5 14" id="KW-0347">Helicase</keyword>
<dbReference type="Pfam" id="PF12705">
    <property type="entry name" value="PDDEXK_1"/>
    <property type="match status" value="1"/>
</dbReference>
<evidence type="ECO:0000256" key="15">
    <source>
        <dbReference type="SAM" id="MobiDB-lite"/>
    </source>
</evidence>
<evidence type="ECO:0000256" key="9">
    <source>
        <dbReference type="ARBA" id="ARBA00023204"/>
    </source>
</evidence>
<protein>
    <recommendedName>
        <fullName evidence="12">DNA 3'-5' helicase</fullName>
        <ecNumber evidence="12">5.6.2.4</ecNumber>
    </recommendedName>
</protein>
<evidence type="ECO:0000259" key="17">
    <source>
        <dbReference type="PROSITE" id="PS51217"/>
    </source>
</evidence>
<evidence type="ECO:0000256" key="11">
    <source>
        <dbReference type="ARBA" id="ARBA00034617"/>
    </source>
</evidence>
<accession>E1QZK0</accession>
<proteinExistence type="predicted"/>
<dbReference type="InterPro" id="IPR011604">
    <property type="entry name" value="PDDEXK-like_dom_sf"/>
</dbReference>
<evidence type="ECO:0000256" key="12">
    <source>
        <dbReference type="ARBA" id="ARBA00034808"/>
    </source>
</evidence>
<evidence type="ECO:0000256" key="10">
    <source>
        <dbReference type="ARBA" id="ARBA00023235"/>
    </source>
</evidence>
<dbReference type="eggNOG" id="COG1074">
    <property type="taxonomic scope" value="Bacteria"/>
</dbReference>
<evidence type="ECO:0000256" key="2">
    <source>
        <dbReference type="ARBA" id="ARBA00022741"/>
    </source>
</evidence>
<dbReference type="EMBL" id="CP002106">
    <property type="protein sequence ID" value="ADK67814.1"/>
    <property type="molecule type" value="Genomic_DNA"/>
</dbReference>
<dbReference type="AlphaFoldDB" id="E1QZK0"/>
<keyword evidence="9" id="KW-0234">DNA repair</keyword>
<evidence type="ECO:0000256" key="13">
    <source>
        <dbReference type="ARBA" id="ARBA00048988"/>
    </source>
</evidence>
<dbReference type="GO" id="GO:0003677">
    <property type="term" value="F:DNA binding"/>
    <property type="evidence" value="ECO:0007669"/>
    <property type="project" value="UniProtKB-KW"/>
</dbReference>
<evidence type="ECO:0000313" key="18">
    <source>
        <dbReference type="EMBL" id="ADK67814.1"/>
    </source>
</evidence>
<dbReference type="OrthoDB" id="9806690at2"/>
<keyword evidence="3" id="KW-0227">DNA damage</keyword>
<keyword evidence="8" id="KW-0238">DNA-binding</keyword>
<dbReference type="GO" id="GO:0005524">
    <property type="term" value="F:ATP binding"/>
    <property type="evidence" value="ECO:0007669"/>
    <property type="project" value="UniProtKB-UniRule"/>
</dbReference>
<dbReference type="PANTHER" id="PTHR11070">
    <property type="entry name" value="UVRD / RECB / PCRA DNA HELICASE FAMILY MEMBER"/>
    <property type="match status" value="1"/>
</dbReference>
<dbReference type="Proteomes" id="UP000000333">
    <property type="component" value="Chromosome"/>
</dbReference>
<comment type="catalytic activity">
    <reaction evidence="11">
        <text>Couples ATP hydrolysis with the unwinding of duplex DNA by translocating in the 3'-5' direction.</text>
        <dbReference type="EC" id="5.6.2.4"/>
    </reaction>
</comment>
<keyword evidence="6" id="KW-0269">Exonuclease</keyword>
<keyword evidence="7 14" id="KW-0067">ATP-binding</keyword>
<keyword evidence="10" id="KW-0413">Isomerase</keyword>
<dbReference type="Pfam" id="PF00580">
    <property type="entry name" value="UvrD-helicase"/>
    <property type="match status" value="1"/>
</dbReference>
<evidence type="ECO:0000256" key="6">
    <source>
        <dbReference type="ARBA" id="ARBA00022839"/>
    </source>
</evidence>
<evidence type="ECO:0000256" key="14">
    <source>
        <dbReference type="PROSITE-ProRule" id="PRU00560"/>
    </source>
</evidence>
<dbReference type="SUPFAM" id="SSF52540">
    <property type="entry name" value="P-loop containing nucleoside triphosphate hydrolases"/>
    <property type="match status" value="1"/>
</dbReference>
<evidence type="ECO:0000259" key="16">
    <source>
        <dbReference type="PROSITE" id="PS51198"/>
    </source>
</evidence>
<dbReference type="RefSeq" id="WP_013251566.1">
    <property type="nucleotide sequence ID" value="NC_014363.1"/>
</dbReference>
<dbReference type="GO" id="GO:0009338">
    <property type="term" value="C:exodeoxyribonuclease V complex"/>
    <property type="evidence" value="ECO:0007669"/>
    <property type="project" value="TreeGrafter"/>
</dbReference>
<dbReference type="KEGG" id="ols:Olsu_0700"/>
<dbReference type="Gene3D" id="3.40.50.300">
    <property type="entry name" value="P-loop containing nucleotide triphosphate hydrolases"/>
    <property type="match status" value="3"/>
</dbReference>
<comment type="catalytic activity">
    <reaction evidence="13">
        <text>ATP + H2O = ADP + phosphate + H(+)</text>
        <dbReference type="Rhea" id="RHEA:13065"/>
        <dbReference type="ChEBI" id="CHEBI:15377"/>
        <dbReference type="ChEBI" id="CHEBI:15378"/>
        <dbReference type="ChEBI" id="CHEBI:30616"/>
        <dbReference type="ChEBI" id="CHEBI:43474"/>
        <dbReference type="ChEBI" id="CHEBI:456216"/>
        <dbReference type="EC" id="5.6.2.4"/>
    </reaction>
</comment>
<organism evidence="18 19">
    <name type="scientific">Olsenella uli (strain ATCC 49627 / DSM 7084 / CCUG 31166 / CIP 109912 / JCM 12494 / LMG 11480 / NCIMB 702895 / VPI D76D-27C)</name>
    <name type="common">Lactobacillus uli</name>
    <dbReference type="NCBI Taxonomy" id="633147"/>
    <lineage>
        <taxon>Bacteria</taxon>
        <taxon>Bacillati</taxon>
        <taxon>Actinomycetota</taxon>
        <taxon>Coriobacteriia</taxon>
        <taxon>Coriobacteriales</taxon>
        <taxon>Atopobiaceae</taxon>
        <taxon>Olsenella</taxon>
    </lineage>
</organism>
<dbReference type="GO" id="GO:0004527">
    <property type="term" value="F:exonuclease activity"/>
    <property type="evidence" value="ECO:0007669"/>
    <property type="project" value="UniProtKB-KW"/>
</dbReference>
<dbReference type="EC" id="5.6.2.4" evidence="12"/>
<dbReference type="GO" id="GO:0005829">
    <property type="term" value="C:cytosol"/>
    <property type="evidence" value="ECO:0007669"/>
    <property type="project" value="TreeGrafter"/>
</dbReference>
<feature type="domain" description="UvrD-like helicase ATP-binding" evidence="16">
    <location>
        <begin position="3"/>
        <end position="434"/>
    </location>
</feature>
<dbReference type="GO" id="GO:0043138">
    <property type="term" value="F:3'-5' DNA helicase activity"/>
    <property type="evidence" value="ECO:0007669"/>
    <property type="project" value="UniProtKB-EC"/>
</dbReference>
<sequence length="1176" mass="125088">MARRLTPGQAEIVHTLDRPLFVAAGAGSGKSSTLAERVAWALTPGSGAKGTAFLESLDQVLVITFTRAAAEEIKEKIRARLREGGLADQALAVDSAWISTIHAMCSRILRRHAFDLGIDLGFEVLSEKDGKRMVEEAVDEVLRDVRYDEGYASLLRAFSPRDRRGADAKGTLFEMVATLRASAATALGGFDSIGFPGEPASCDDALGSWLDAARRALVLGQDAGAFESKTGTGERANLERGIKAAEGFFSHAPSARTPALAEATLAQIGRPKDAYRKATMREVGAELRSAFAELRLCVAFAGVGPLAEQICDLARKVDRRYARRKAAAGALDNDDLLSLTLGAFRDHPEIAALYGEKFRLVMVDEFQDTNAQQVRMIELLSGRDACHLCTVGDAQQSIYRFRAADVQVFRDRERFLAEGGTGAVVCLDQNFRSHDDVLRLVACLLGKGLVPGFMDLRPWAGRPTSYGAAGLPRVSVEAVVGLSSGRRGVPATLRSRQLARQMAERIGDYVAAGQRADDVALLLGRMSNLGVYLEALRERGIDCVVSGGSTFSDAPEVHVVASLLHVLANPRDTQAGLYPVLVSRMFSLTADDLCLLSTRQQERADALAKRGIDVGLWDFEFPRGCVPSARLVRAREVLGRAIGRLGSWGVADVLLSAIRESGWIVRLERAGADGQAQLANVLAAVRHVGELADEAGLGVSSAALEFDRWLEAAKVGPASLVGGGAGSVKVMTVHASKGLEYPVVAISECWGNDRAASARGITAENRGGTVRAALVPEGVTPLDLRTDVPLDPSECTTTIDWAKFLHAVSADGEQAERARLLYVAITRAKEAVILGMGVTLSSKGSVSPTLARGVAEALFGEALPAPGRHEVPYGGSAPASVRVVSMRPSEQGEPVVDDGGAGAAEPPLAALEDVDRDAGELAIVDEATSDGLPEARQHAGTWSAREGVFSYSSARAQMLVGEGEGQPAEGDVRPLPEDASLVGTRGDAGAEADDGPMADTADADKATNLGSAFHELAQCLVEGQGALAPGRIERTKAYWRLSTRQGARLDAALARWQDSKLRREVLSHDLVRAELPFFRAVDAPYGSHVEGAIDLVATDVGSTSALVVDYKTGDAGLSLDEVAERHRMQANFYASVLMGEGYEVVTCVFVCVERDGEDGQPLSVSYEFGNGEMPRM</sequence>
<dbReference type="Gene3D" id="3.90.320.10">
    <property type="match status" value="1"/>
</dbReference>
<dbReference type="HOGENOM" id="CLU_001114_1_3_11"/>
<feature type="domain" description="UvrD-like helicase C-terminal" evidence="17">
    <location>
        <begin position="457"/>
        <end position="738"/>
    </location>
</feature>
<dbReference type="PANTHER" id="PTHR11070:SF23">
    <property type="entry name" value="RECBCD ENZYME SUBUNIT RECB"/>
    <property type="match status" value="1"/>
</dbReference>
<dbReference type="InterPro" id="IPR027417">
    <property type="entry name" value="P-loop_NTPase"/>
</dbReference>
<reference evidence="18 19" key="1">
    <citation type="journal article" date="2010" name="Stand. Genomic Sci.">
        <title>Complete genome sequence of Olsenella uli type strain (VPI D76D-27C).</title>
        <authorList>
            <person name="Goker M."/>
            <person name="Held B."/>
            <person name="Lucas S."/>
            <person name="Nolan M."/>
            <person name="Yasawong M."/>
            <person name="Glavina Del Rio T."/>
            <person name="Tice H."/>
            <person name="Cheng J.F."/>
            <person name="Bruce D."/>
            <person name="Detter J.C."/>
            <person name="Tapia R."/>
            <person name="Han C."/>
            <person name="Goodwin L."/>
            <person name="Pitluck S."/>
            <person name="Liolios K."/>
            <person name="Ivanova N."/>
            <person name="Mavromatis K."/>
            <person name="Mikhailova N."/>
            <person name="Pati A."/>
            <person name="Chen A."/>
            <person name="Palaniappan K."/>
            <person name="Land M."/>
            <person name="Hauser L."/>
            <person name="Chang Y.J."/>
            <person name="Jeffries C.D."/>
            <person name="Rohde M."/>
            <person name="Sikorski J."/>
            <person name="Pukall R."/>
            <person name="Woyke T."/>
            <person name="Bristow J."/>
            <person name="Eisen J.A."/>
            <person name="Markowitz V."/>
            <person name="Hugenholtz P."/>
            <person name="Kyrpides N.C."/>
            <person name="Klenk H.P."/>
            <person name="Lapidus A."/>
        </authorList>
    </citation>
    <scope>NUCLEOTIDE SEQUENCE [LARGE SCALE GENOMIC DNA]</scope>
    <source>
        <strain evidence="19">ATCC 49627 / DSM 7084 / CIP 109912 / JCM 12494 / NCIMB 702895 / VPI D76D-27C</strain>
    </source>
</reference>
<evidence type="ECO:0000256" key="7">
    <source>
        <dbReference type="ARBA" id="ARBA00022840"/>
    </source>
</evidence>
<dbReference type="GeneID" id="78512118"/>
<dbReference type="PROSITE" id="PS51198">
    <property type="entry name" value="UVRD_HELICASE_ATP_BIND"/>
    <property type="match status" value="1"/>
</dbReference>
<name>E1QZK0_OLSUV</name>
<gene>
    <name evidence="18" type="ordered locus">Olsu_0700</name>
</gene>
<dbReference type="InterPro" id="IPR000212">
    <property type="entry name" value="DNA_helicase_UvrD/REP"/>
</dbReference>
<dbReference type="InterPro" id="IPR014016">
    <property type="entry name" value="UvrD-like_ATP-bd"/>
</dbReference>
<dbReference type="Gene3D" id="1.10.486.10">
    <property type="entry name" value="PCRA, domain 4"/>
    <property type="match status" value="1"/>
</dbReference>
<dbReference type="GO" id="GO:0000725">
    <property type="term" value="P:recombinational repair"/>
    <property type="evidence" value="ECO:0007669"/>
    <property type="project" value="TreeGrafter"/>
</dbReference>
<keyword evidence="4 14" id="KW-0378">Hydrolase</keyword>
<feature type="binding site" evidence="14">
    <location>
        <begin position="24"/>
        <end position="31"/>
    </location>
    <ligand>
        <name>ATP</name>
        <dbReference type="ChEBI" id="CHEBI:30616"/>
    </ligand>
</feature>
<dbReference type="PATRIC" id="fig|633147.7.peg.848"/>
<keyword evidence="2 14" id="KW-0547">Nucleotide-binding</keyword>
<dbReference type="Pfam" id="PF13361">
    <property type="entry name" value="UvrD_C"/>
    <property type="match status" value="1"/>
</dbReference>
<dbReference type="InterPro" id="IPR038726">
    <property type="entry name" value="PDDEXK_AddAB-type"/>
</dbReference>